<dbReference type="RefSeq" id="WP_013428130.1">
    <property type="nucleotide sequence ID" value="NC_014666.1"/>
</dbReference>
<reference evidence="2 3" key="1">
    <citation type="submission" date="2010-10" db="EMBL/GenBank/DDBJ databases">
        <title>Complete sequence of Frankia sp. EuI1c.</title>
        <authorList>
            <consortium name="US DOE Joint Genome Institute"/>
            <person name="Lucas S."/>
            <person name="Copeland A."/>
            <person name="Lapidus A."/>
            <person name="Cheng J.-F."/>
            <person name="Bruce D."/>
            <person name="Goodwin L."/>
            <person name="Pitluck S."/>
            <person name="Chertkov O."/>
            <person name="Detter J.C."/>
            <person name="Han C."/>
            <person name="Tapia R."/>
            <person name="Land M."/>
            <person name="Hauser L."/>
            <person name="Jeffries C."/>
            <person name="Kyrpides N."/>
            <person name="Ivanova N."/>
            <person name="Mikhailova N."/>
            <person name="Beauchemin N."/>
            <person name="Sen A."/>
            <person name="Sur S.A."/>
            <person name="Gtari M."/>
            <person name="Wall L."/>
            <person name="Tisa L."/>
            <person name="Woyke T."/>
        </authorList>
    </citation>
    <scope>NUCLEOTIDE SEQUENCE [LARGE SCALE GENOMIC DNA]</scope>
    <source>
        <strain evidence="3">DSM 45817 / CECT 9037 / EuI1c</strain>
    </source>
</reference>
<dbReference type="HOGENOM" id="CLU_061954_1_0_11"/>
<protein>
    <recommendedName>
        <fullName evidence="4">Phage late control D family protein</fullName>
    </recommendedName>
</protein>
<accession>E3IXB9</accession>
<dbReference type="EMBL" id="CP002299">
    <property type="protein sequence ID" value="ADP85019.1"/>
    <property type="molecule type" value="Genomic_DNA"/>
</dbReference>
<evidence type="ECO:0008006" key="4">
    <source>
        <dbReference type="Google" id="ProtNLM"/>
    </source>
</evidence>
<name>E3IXB9_PSEI1</name>
<proteinExistence type="predicted"/>
<evidence type="ECO:0000313" key="2">
    <source>
        <dbReference type="EMBL" id="ADP85019.1"/>
    </source>
</evidence>
<dbReference type="STRING" id="298654.FraEuI1c_7054"/>
<sequence length="355" mass="38419">MPSATSGIPALPTPTVRLDGAQLPPEVQRDLIAIRIEQDLGAIGMLTLELRNWDAATQRHTWSDSSLLAVGTGIEVWLGGPGAPSAFLGEVTGIEPVWAPDRSPTVTVRAYDYLHRLTRGSVTRTFVDASDSDIASRLAREAGLRARVTATGTRHRHVLQSNQTDLEFLRSRARRHGFEVFVRDRELHFREPALGAPVTSVLRVGDEIEHFVAWLSAAGRAGRETVRAWDPRAKEAVVGSGESQVLPAMGGAGVGQRQTDTIFGRATVTTADVPVRTRREAEELALGRLRTSALTYVEAEAEGGDALAPVRAGTTVGVQGAGTRFSGTYYVAQVVHTFAYDNRFRSSCQLRRTSA</sequence>
<evidence type="ECO:0000313" key="3">
    <source>
        <dbReference type="Proteomes" id="UP000002484"/>
    </source>
</evidence>
<evidence type="ECO:0000256" key="1">
    <source>
        <dbReference type="SAM" id="MobiDB-lite"/>
    </source>
</evidence>
<feature type="region of interest" description="Disordered" evidence="1">
    <location>
        <begin position="1"/>
        <end position="20"/>
    </location>
</feature>
<organism evidence="2 3">
    <name type="scientific">Pseudofrankia inefficax (strain DSM 45817 / CECT 9037 / DDB 130130 / EuI1c)</name>
    <name type="common">Frankia inefficax</name>
    <dbReference type="NCBI Taxonomy" id="298654"/>
    <lineage>
        <taxon>Bacteria</taxon>
        <taxon>Bacillati</taxon>
        <taxon>Actinomycetota</taxon>
        <taxon>Actinomycetes</taxon>
        <taxon>Frankiales</taxon>
        <taxon>Frankiaceae</taxon>
        <taxon>Pseudofrankia</taxon>
    </lineage>
</organism>
<dbReference type="OrthoDB" id="1907165at2"/>
<gene>
    <name evidence="2" type="ordered locus">FraEuI1c_7054</name>
</gene>
<dbReference type="SUPFAM" id="SSF69279">
    <property type="entry name" value="Phage tail proteins"/>
    <property type="match status" value="1"/>
</dbReference>
<dbReference type="Pfam" id="PF05954">
    <property type="entry name" value="Phage_GPD"/>
    <property type="match status" value="1"/>
</dbReference>
<dbReference type="eggNOG" id="COG3500">
    <property type="taxonomic scope" value="Bacteria"/>
</dbReference>
<keyword evidence="3" id="KW-1185">Reference proteome</keyword>
<dbReference type="Proteomes" id="UP000002484">
    <property type="component" value="Chromosome"/>
</dbReference>
<dbReference type="InParanoid" id="E3IXB9"/>
<dbReference type="AlphaFoldDB" id="E3IXB9"/>
<dbReference type="KEGG" id="fri:FraEuI1c_7054"/>